<gene>
    <name evidence="1" type="ORF">LCGC14_3087460</name>
</gene>
<comment type="caution">
    <text evidence="1">The sequence shown here is derived from an EMBL/GenBank/DDBJ whole genome shotgun (WGS) entry which is preliminary data.</text>
</comment>
<evidence type="ECO:0000313" key="1">
    <source>
        <dbReference type="EMBL" id="KKK54165.1"/>
    </source>
</evidence>
<reference evidence="1" key="1">
    <citation type="journal article" date="2015" name="Nature">
        <title>Complex archaea that bridge the gap between prokaryotes and eukaryotes.</title>
        <authorList>
            <person name="Spang A."/>
            <person name="Saw J.H."/>
            <person name="Jorgensen S.L."/>
            <person name="Zaremba-Niedzwiedzka K."/>
            <person name="Martijn J."/>
            <person name="Lind A.E."/>
            <person name="van Eijk R."/>
            <person name="Schleper C."/>
            <person name="Guy L."/>
            <person name="Ettema T.J."/>
        </authorList>
    </citation>
    <scope>NUCLEOTIDE SEQUENCE</scope>
</reference>
<name>A0A0F8X049_9ZZZZ</name>
<dbReference type="EMBL" id="LAZR01066135">
    <property type="protein sequence ID" value="KKK54165.1"/>
    <property type="molecule type" value="Genomic_DNA"/>
</dbReference>
<sequence length="72" mass="8215">MPSKYIIGVHTNNLIIDPKTGKALESHIRPKSSCKRCHGRGFEGWRNEGGDQVKVWECICFVRAICKYADKH</sequence>
<dbReference type="AlphaFoldDB" id="A0A0F8X049"/>
<feature type="non-terminal residue" evidence="1">
    <location>
        <position position="72"/>
    </location>
</feature>
<accession>A0A0F8X049</accession>
<proteinExistence type="predicted"/>
<organism evidence="1">
    <name type="scientific">marine sediment metagenome</name>
    <dbReference type="NCBI Taxonomy" id="412755"/>
    <lineage>
        <taxon>unclassified sequences</taxon>
        <taxon>metagenomes</taxon>
        <taxon>ecological metagenomes</taxon>
    </lineage>
</organism>
<protein>
    <submittedName>
        <fullName evidence="1">Uncharacterized protein</fullName>
    </submittedName>
</protein>